<feature type="compositionally biased region" description="Low complexity" evidence="10">
    <location>
        <begin position="14"/>
        <end position="33"/>
    </location>
</feature>
<dbReference type="EMBL" id="BSXU01002423">
    <property type="protein sequence ID" value="GMG37410.1"/>
    <property type="molecule type" value="Genomic_DNA"/>
</dbReference>
<reference evidence="11" key="1">
    <citation type="submission" date="2023-04" db="EMBL/GenBank/DDBJ databases">
        <title>Ambrosiozyma monospora NBRC 1965.</title>
        <authorList>
            <person name="Ichikawa N."/>
            <person name="Sato H."/>
            <person name="Tonouchi N."/>
        </authorList>
    </citation>
    <scope>NUCLEOTIDE SEQUENCE</scope>
    <source>
        <strain evidence="11">NBRC 1965</strain>
    </source>
</reference>
<dbReference type="GO" id="GO:0006888">
    <property type="term" value="P:endoplasmic reticulum to Golgi vesicle-mediated transport"/>
    <property type="evidence" value="ECO:0007669"/>
    <property type="project" value="UniProtKB-UniRule"/>
</dbReference>
<feature type="compositionally biased region" description="Low complexity" evidence="10">
    <location>
        <begin position="54"/>
        <end position="68"/>
    </location>
</feature>
<evidence type="ECO:0000256" key="3">
    <source>
        <dbReference type="ARBA" id="ARBA00022692"/>
    </source>
</evidence>
<dbReference type="InterPro" id="IPR005578">
    <property type="entry name" value="Yif1_fam"/>
</dbReference>
<feature type="compositionally biased region" description="Polar residues" evidence="10">
    <location>
        <begin position="34"/>
        <end position="53"/>
    </location>
</feature>
<dbReference type="OrthoDB" id="337750at2759"/>
<evidence type="ECO:0000256" key="5">
    <source>
        <dbReference type="ARBA" id="ARBA00022927"/>
    </source>
</evidence>
<proteinExistence type="inferred from homology"/>
<dbReference type="PANTHER" id="PTHR14083">
    <property type="entry name" value="YIP1 INTERACTING FACTOR HOMOLOG YIF1 PROTEIN"/>
    <property type="match status" value="1"/>
</dbReference>
<dbReference type="GO" id="GO:0005793">
    <property type="term" value="C:endoplasmic reticulum-Golgi intermediate compartment"/>
    <property type="evidence" value="ECO:0007669"/>
    <property type="project" value="UniProtKB-UniRule"/>
</dbReference>
<dbReference type="Pfam" id="PF03878">
    <property type="entry name" value="YIF1"/>
    <property type="match status" value="1"/>
</dbReference>
<sequence length="308" mass="34481">MYNPYAQGQNGYGQATQPDPQPAQQQTQPAQQTHNKYQPQPFASSSQFYQSPSQHPAHLQHQQFQQAGVGAGAGSGFGGQVPNYQNQQQQQPHLQQAGHVPGAGVGLGDNISGAGNPNMNFNTFFNDPAAQMGLHFSQSAFNASQQYMQNNFGQYVGNSSDIKYYFKVSNSYVMKKLFLILFPYRNKTWTRQFRTSTEVGANGSAQATEIYATPIEDVNAPDLYIPLMAFMSYIIFWALLSGFEGDFHPQLLGYATSKTFAFYFLDVLLLKAFFYLLSIPSKNSKIWDLVSYSGYKFVSVFVLMMINW</sequence>
<evidence type="ECO:0000256" key="1">
    <source>
        <dbReference type="ARBA" id="ARBA00009727"/>
    </source>
</evidence>
<feature type="transmembrane region" description="Helical" evidence="9">
    <location>
        <begin position="260"/>
        <end position="277"/>
    </location>
</feature>
<evidence type="ECO:0000256" key="7">
    <source>
        <dbReference type="ARBA" id="ARBA00023034"/>
    </source>
</evidence>
<dbReference type="Proteomes" id="UP001165063">
    <property type="component" value="Unassembled WGS sequence"/>
</dbReference>
<evidence type="ECO:0000256" key="6">
    <source>
        <dbReference type="ARBA" id="ARBA00022989"/>
    </source>
</evidence>
<dbReference type="GO" id="GO:0000139">
    <property type="term" value="C:Golgi membrane"/>
    <property type="evidence" value="ECO:0007669"/>
    <property type="project" value="UniProtKB-SubCell"/>
</dbReference>
<organism evidence="11 12">
    <name type="scientific">Ambrosiozyma monospora</name>
    <name type="common">Yeast</name>
    <name type="synonym">Endomycopsis monosporus</name>
    <dbReference type="NCBI Taxonomy" id="43982"/>
    <lineage>
        <taxon>Eukaryota</taxon>
        <taxon>Fungi</taxon>
        <taxon>Dikarya</taxon>
        <taxon>Ascomycota</taxon>
        <taxon>Saccharomycotina</taxon>
        <taxon>Pichiomycetes</taxon>
        <taxon>Pichiales</taxon>
        <taxon>Pichiaceae</taxon>
        <taxon>Ambrosiozyma</taxon>
    </lineage>
</organism>
<comment type="function">
    <text evidence="9">Has a role in transport between endoplasmic reticulum and Golgi.</text>
</comment>
<comment type="caution">
    <text evidence="11">The sequence shown here is derived from an EMBL/GenBank/DDBJ whole genome shotgun (WGS) entry which is preliminary data.</text>
</comment>
<keyword evidence="6 9" id="KW-1133">Transmembrane helix</keyword>
<feature type="region of interest" description="Disordered" evidence="10">
    <location>
        <begin position="1"/>
        <end position="111"/>
    </location>
</feature>
<feature type="compositionally biased region" description="Polar residues" evidence="10">
    <location>
        <begin position="1"/>
        <end position="13"/>
    </location>
</feature>
<keyword evidence="3 9" id="KW-0812">Transmembrane</keyword>
<keyword evidence="7 9" id="KW-0333">Golgi apparatus</keyword>
<name>A0A9W6Z1A3_AMBMO</name>
<feature type="compositionally biased region" description="Low complexity" evidence="10">
    <location>
        <begin position="80"/>
        <end position="96"/>
    </location>
</feature>
<evidence type="ECO:0000256" key="4">
    <source>
        <dbReference type="ARBA" id="ARBA00022824"/>
    </source>
</evidence>
<evidence type="ECO:0000256" key="2">
    <source>
        <dbReference type="ARBA" id="ARBA00022448"/>
    </source>
</evidence>
<keyword evidence="4 9" id="KW-0256">Endoplasmic reticulum</keyword>
<dbReference type="GO" id="GO:0005789">
    <property type="term" value="C:endoplasmic reticulum membrane"/>
    <property type="evidence" value="ECO:0007669"/>
    <property type="project" value="UniProtKB-SubCell"/>
</dbReference>
<keyword evidence="8 9" id="KW-0472">Membrane</keyword>
<keyword evidence="12" id="KW-1185">Reference proteome</keyword>
<dbReference type="GO" id="GO:0030134">
    <property type="term" value="C:COPII-coated ER to Golgi transport vesicle"/>
    <property type="evidence" value="ECO:0007669"/>
    <property type="project" value="TreeGrafter"/>
</dbReference>
<feature type="compositionally biased region" description="Gly residues" evidence="10">
    <location>
        <begin position="69"/>
        <end position="79"/>
    </location>
</feature>
<comment type="similarity">
    <text evidence="1 9">Belongs to the YIF1 family.</text>
</comment>
<evidence type="ECO:0000256" key="9">
    <source>
        <dbReference type="RuleBase" id="RU368073"/>
    </source>
</evidence>
<comment type="subcellular location">
    <subcellularLocation>
        <location evidence="9">Endoplasmic reticulum membrane</location>
        <topology evidence="9">Multi-pass membrane protein</topology>
    </subcellularLocation>
    <subcellularLocation>
        <location evidence="9">Golgi apparatus membrane</location>
        <topology evidence="9">Multi-pass membrane protein</topology>
    </subcellularLocation>
</comment>
<dbReference type="GO" id="GO:0015031">
    <property type="term" value="P:protein transport"/>
    <property type="evidence" value="ECO:0007669"/>
    <property type="project" value="UniProtKB-KW"/>
</dbReference>
<protein>
    <recommendedName>
        <fullName evidence="9">Protein YIF1</fullName>
    </recommendedName>
</protein>
<dbReference type="PANTHER" id="PTHR14083:SF0">
    <property type="entry name" value="YIP1D-INTERACTING FACTOR 1, ISOFORM C"/>
    <property type="match status" value="1"/>
</dbReference>
<evidence type="ECO:0000313" key="12">
    <source>
        <dbReference type="Proteomes" id="UP001165063"/>
    </source>
</evidence>
<evidence type="ECO:0000256" key="8">
    <source>
        <dbReference type="ARBA" id="ARBA00023136"/>
    </source>
</evidence>
<dbReference type="AlphaFoldDB" id="A0A9W6Z1A3"/>
<feature type="transmembrane region" description="Helical" evidence="9">
    <location>
        <begin position="223"/>
        <end position="240"/>
    </location>
</feature>
<evidence type="ECO:0000313" key="11">
    <source>
        <dbReference type="EMBL" id="GMG37410.1"/>
    </source>
</evidence>
<feature type="transmembrane region" description="Helical" evidence="9">
    <location>
        <begin position="289"/>
        <end position="306"/>
    </location>
</feature>
<evidence type="ECO:0000256" key="10">
    <source>
        <dbReference type="SAM" id="MobiDB-lite"/>
    </source>
</evidence>
<keyword evidence="2 9" id="KW-0813">Transport</keyword>
<accession>A0A9W6Z1A3</accession>
<keyword evidence="5 9" id="KW-0653">Protein transport</keyword>
<gene>
    <name evidence="11" type="ORF">Amon01_000480400</name>
</gene>